<organism evidence="7 8">
    <name type="scientific">Streptomyces durocortorensis</name>
    <dbReference type="NCBI Taxonomy" id="2811104"/>
    <lineage>
        <taxon>Bacteria</taxon>
        <taxon>Bacillati</taxon>
        <taxon>Actinomycetota</taxon>
        <taxon>Actinomycetes</taxon>
        <taxon>Kitasatosporales</taxon>
        <taxon>Streptomycetaceae</taxon>
        <taxon>Streptomyces</taxon>
    </lineage>
</organism>
<sequence length="274" mass="29523">MPPADASAEPDAVLPEHQGPAERYGSGSAGVEDTLDLKLTEELLALIADEEEPGEGQREGRREDQGGKSATEARGACAARPGSVRELLGDPVTWPPATTEAGGFRLLPVRLERDLTVLTRWMNDPAVAAFWELAGPASVTAGHLRTQLEGDGRSIPCLGLLDGTPMSYWEIYRADLDPLARHYPARPHDTGVHLLIGGVKNRGRGMGTTLLRAVADLVLDNLPQCGRVVAEPDLRNTPSVSAFLSAGFRFSAEVDLPDKRAALMIRDRMHRAQL</sequence>
<dbReference type="EMBL" id="CP134500">
    <property type="protein sequence ID" value="WNF30014.1"/>
    <property type="molecule type" value="Genomic_DNA"/>
</dbReference>
<evidence type="ECO:0000313" key="8">
    <source>
        <dbReference type="Proteomes" id="UP001303236"/>
    </source>
</evidence>
<dbReference type="InterPro" id="IPR016181">
    <property type="entry name" value="Acyl_CoA_acyltransferase"/>
</dbReference>
<name>A0ABY9W3G4_9ACTN</name>
<protein>
    <recommendedName>
        <fullName evidence="3">Lysine N-acyltransferase MbtK</fullName>
    </recommendedName>
    <alternativeName>
        <fullName evidence="4">Mycobactin synthase protein K</fullName>
    </alternativeName>
</protein>
<accession>A0ABY9W3G4</accession>
<dbReference type="PANTHER" id="PTHR31438:SF1">
    <property type="entry name" value="LYSINE N-ACYLTRANSFERASE C17G9.06C-RELATED"/>
    <property type="match status" value="1"/>
</dbReference>
<evidence type="ECO:0000256" key="3">
    <source>
        <dbReference type="ARBA" id="ARBA00020586"/>
    </source>
</evidence>
<dbReference type="Pfam" id="PF13523">
    <property type="entry name" value="Acetyltransf_8"/>
    <property type="match status" value="1"/>
</dbReference>
<dbReference type="GO" id="GO:0016746">
    <property type="term" value="F:acyltransferase activity"/>
    <property type="evidence" value="ECO:0007669"/>
    <property type="project" value="UniProtKB-KW"/>
</dbReference>
<dbReference type="SMART" id="SM01006">
    <property type="entry name" value="AlcB"/>
    <property type="match status" value="1"/>
</dbReference>
<dbReference type="InterPro" id="IPR019432">
    <property type="entry name" value="Acyltransferase_MbtK/IucB-like"/>
</dbReference>
<keyword evidence="7" id="KW-0012">Acyltransferase</keyword>
<evidence type="ECO:0000313" key="7">
    <source>
        <dbReference type="EMBL" id="WNF30014.1"/>
    </source>
</evidence>
<reference evidence="7 8" key="1">
    <citation type="submission" date="2023-09" db="EMBL/GenBank/DDBJ databases">
        <title>Genome completion map analysis of the actinomycetes C11-1.</title>
        <authorList>
            <person name="Qin P."/>
            <person name="Guan P."/>
        </authorList>
    </citation>
    <scope>NUCLEOTIDE SEQUENCE [LARGE SCALE GENOMIC DNA]</scope>
    <source>
        <strain evidence="7 8">C11-1</strain>
    </source>
</reference>
<dbReference type="Gene3D" id="3.40.630.30">
    <property type="match status" value="1"/>
</dbReference>
<evidence type="ECO:0000256" key="4">
    <source>
        <dbReference type="ARBA" id="ARBA00031122"/>
    </source>
</evidence>
<dbReference type="PANTHER" id="PTHR31438">
    <property type="entry name" value="LYSINE N-ACYLTRANSFERASE C17G9.06C-RELATED"/>
    <property type="match status" value="1"/>
</dbReference>
<dbReference type="Proteomes" id="UP001303236">
    <property type="component" value="Chromosome"/>
</dbReference>
<proteinExistence type="predicted"/>
<evidence type="ECO:0000256" key="5">
    <source>
        <dbReference type="SAM" id="MobiDB-lite"/>
    </source>
</evidence>
<gene>
    <name evidence="7" type="ORF">RI138_26065</name>
</gene>
<keyword evidence="8" id="KW-1185">Reference proteome</keyword>
<feature type="compositionally biased region" description="Basic and acidic residues" evidence="5">
    <location>
        <begin position="55"/>
        <end position="66"/>
    </location>
</feature>
<evidence type="ECO:0000256" key="2">
    <source>
        <dbReference type="ARBA" id="ARBA00005102"/>
    </source>
</evidence>
<evidence type="ECO:0000259" key="6">
    <source>
        <dbReference type="SMART" id="SM01006"/>
    </source>
</evidence>
<comment type="function">
    <text evidence="1">Acyltransferase required for the direct transfer of medium- to long-chain fatty acyl moieties from a carrier protein (MbtL) on to the epsilon-amino group of lysine residue in the mycobactin core.</text>
</comment>
<dbReference type="SUPFAM" id="SSF55729">
    <property type="entry name" value="Acyl-CoA N-acyltransferases (Nat)"/>
    <property type="match status" value="1"/>
</dbReference>
<keyword evidence="7" id="KW-0808">Transferase</keyword>
<feature type="region of interest" description="Disordered" evidence="5">
    <location>
        <begin position="1"/>
        <end position="82"/>
    </location>
</feature>
<comment type="pathway">
    <text evidence="2">Siderophore biosynthesis; mycobactin biosynthesis.</text>
</comment>
<feature type="domain" description="Acyltransferase MbtK/IucB-like conserved" evidence="6">
    <location>
        <begin position="107"/>
        <end position="155"/>
    </location>
</feature>
<evidence type="ECO:0000256" key="1">
    <source>
        <dbReference type="ARBA" id="ARBA00003818"/>
    </source>
</evidence>